<feature type="region of interest" description="Disordered" evidence="1">
    <location>
        <begin position="106"/>
        <end position="125"/>
    </location>
</feature>
<evidence type="ECO:0000313" key="2">
    <source>
        <dbReference type="EMBL" id="PKU70001.1"/>
    </source>
</evidence>
<accession>A0A2I0W2W9</accession>
<keyword evidence="3" id="KW-1185">Reference proteome</keyword>
<feature type="compositionally biased region" description="Basic and acidic residues" evidence="1">
    <location>
        <begin position="18"/>
        <end position="29"/>
    </location>
</feature>
<sequence length="252" mass="27600">MMRNCRTRSRRQTVGHRHSVELPDTDARSRTQHGTAANACTTRHGLMMRCDLASGCNTMLRVRESGQAGAEQAGQPGSGQGHSWQMGLCAFWVISGYSRVLGSTRTRPDFSGPESDSLRMALCDDPPRKSFSSKFRLKKFTVAPSRATQPDEGEGPSVPPLVVPTTPPRGQQQSPSQQGQGPSDLHVVVPPYFPSHFPPSSTSPHYPSPDQTHASPFYLYYPPPSSQAAGPSTGPLPPYSYPYYYPYPVQHK</sequence>
<reference evidence="2 3" key="1">
    <citation type="journal article" date="2016" name="Sci. Rep.">
        <title>The Dendrobium catenatum Lindl. genome sequence provides insights into polysaccharide synthase, floral development and adaptive evolution.</title>
        <authorList>
            <person name="Zhang G.Q."/>
            <person name="Xu Q."/>
            <person name="Bian C."/>
            <person name="Tsai W.C."/>
            <person name="Yeh C.M."/>
            <person name="Liu K.W."/>
            <person name="Yoshida K."/>
            <person name="Zhang L.S."/>
            <person name="Chang S.B."/>
            <person name="Chen F."/>
            <person name="Shi Y."/>
            <person name="Su Y.Y."/>
            <person name="Zhang Y.Q."/>
            <person name="Chen L.J."/>
            <person name="Yin Y."/>
            <person name="Lin M."/>
            <person name="Huang H."/>
            <person name="Deng H."/>
            <person name="Wang Z.W."/>
            <person name="Zhu S.L."/>
            <person name="Zhao X."/>
            <person name="Deng C."/>
            <person name="Niu S.C."/>
            <person name="Huang J."/>
            <person name="Wang M."/>
            <person name="Liu G.H."/>
            <person name="Yang H.J."/>
            <person name="Xiao X.J."/>
            <person name="Hsiao Y.Y."/>
            <person name="Wu W.L."/>
            <person name="Chen Y.Y."/>
            <person name="Mitsuda N."/>
            <person name="Ohme-Takagi M."/>
            <person name="Luo Y.B."/>
            <person name="Van de Peer Y."/>
            <person name="Liu Z.J."/>
        </authorList>
    </citation>
    <scope>NUCLEOTIDE SEQUENCE [LARGE SCALE GENOMIC DNA]</scope>
    <source>
        <tissue evidence="2">The whole plant</tissue>
    </source>
</reference>
<feature type="region of interest" description="Disordered" evidence="1">
    <location>
        <begin position="142"/>
        <end position="235"/>
    </location>
</feature>
<feature type="region of interest" description="Disordered" evidence="1">
    <location>
        <begin position="1"/>
        <end position="36"/>
    </location>
</feature>
<proteinExistence type="predicted"/>
<dbReference type="Proteomes" id="UP000233837">
    <property type="component" value="Unassembled WGS sequence"/>
</dbReference>
<feature type="compositionally biased region" description="Pro residues" evidence="1">
    <location>
        <begin position="157"/>
        <end position="167"/>
    </location>
</feature>
<gene>
    <name evidence="2" type="ORF">MA16_Dca022132</name>
</gene>
<dbReference type="EMBL" id="KZ502966">
    <property type="protein sequence ID" value="PKU70001.1"/>
    <property type="molecule type" value="Genomic_DNA"/>
</dbReference>
<organism evidence="2 3">
    <name type="scientific">Dendrobium catenatum</name>
    <dbReference type="NCBI Taxonomy" id="906689"/>
    <lineage>
        <taxon>Eukaryota</taxon>
        <taxon>Viridiplantae</taxon>
        <taxon>Streptophyta</taxon>
        <taxon>Embryophyta</taxon>
        <taxon>Tracheophyta</taxon>
        <taxon>Spermatophyta</taxon>
        <taxon>Magnoliopsida</taxon>
        <taxon>Liliopsida</taxon>
        <taxon>Asparagales</taxon>
        <taxon>Orchidaceae</taxon>
        <taxon>Epidendroideae</taxon>
        <taxon>Malaxideae</taxon>
        <taxon>Dendrobiinae</taxon>
        <taxon>Dendrobium</taxon>
    </lineage>
</organism>
<evidence type="ECO:0000313" key="3">
    <source>
        <dbReference type="Proteomes" id="UP000233837"/>
    </source>
</evidence>
<dbReference type="AlphaFoldDB" id="A0A2I0W2W9"/>
<protein>
    <submittedName>
        <fullName evidence="2">Uncharacterized protein</fullName>
    </submittedName>
</protein>
<feature type="compositionally biased region" description="Low complexity" evidence="1">
    <location>
        <begin position="198"/>
        <end position="220"/>
    </location>
</feature>
<feature type="compositionally biased region" description="Low complexity" evidence="1">
    <location>
        <begin position="168"/>
        <end position="183"/>
    </location>
</feature>
<evidence type="ECO:0000256" key="1">
    <source>
        <dbReference type="SAM" id="MobiDB-lite"/>
    </source>
</evidence>
<reference evidence="2 3" key="2">
    <citation type="journal article" date="2017" name="Nature">
        <title>The Apostasia genome and the evolution of orchids.</title>
        <authorList>
            <person name="Zhang G.Q."/>
            <person name="Liu K.W."/>
            <person name="Li Z."/>
            <person name="Lohaus R."/>
            <person name="Hsiao Y.Y."/>
            <person name="Niu S.C."/>
            <person name="Wang J.Y."/>
            <person name="Lin Y.C."/>
            <person name="Xu Q."/>
            <person name="Chen L.J."/>
            <person name="Yoshida K."/>
            <person name="Fujiwara S."/>
            <person name="Wang Z.W."/>
            <person name="Zhang Y.Q."/>
            <person name="Mitsuda N."/>
            <person name="Wang M."/>
            <person name="Liu G.H."/>
            <person name="Pecoraro L."/>
            <person name="Huang H.X."/>
            <person name="Xiao X.J."/>
            <person name="Lin M."/>
            <person name="Wu X.Y."/>
            <person name="Wu W.L."/>
            <person name="Chen Y.Y."/>
            <person name="Chang S.B."/>
            <person name="Sakamoto S."/>
            <person name="Ohme-Takagi M."/>
            <person name="Yagi M."/>
            <person name="Zeng S.J."/>
            <person name="Shen C.Y."/>
            <person name="Yeh C.M."/>
            <person name="Luo Y.B."/>
            <person name="Tsai W.C."/>
            <person name="Van de Peer Y."/>
            <person name="Liu Z.J."/>
        </authorList>
    </citation>
    <scope>NUCLEOTIDE SEQUENCE [LARGE SCALE GENOMIC DNA]</scope>
    <source>
        <tissue evidence="2">The whole plant</tissue>
    </source>
</reference>
<feature type="compositionally biased region" description="Basic residues" evidence="1">
    <location>
        <begin position="1"/>
        <end position="17"/>
    </location>
</feature>
<name>A0A2I0W2W9_9ASPA</name>